<gene>
    <name evidence="1" type="ORF">NCTC10899_05003</name>
</gene>
<proteinExistence type="predicted"/>
<accession>A0A379PPI7</accession>
<dbReference type="AlphaFoldDB" id="A0A379PPI7"/>
<organism evidence="1 2">
    <name type="scientific">Ectopseudomonas mendocina</name>
    <name type="common">Pseudomonas mendocina</name>
    <dbReference type="NCBI Taxonomy" id="300"/>
    <lineage>
        <taxon>Bacteria</taxon>
        <taxon>Pseudomonadati</taxon>
        <taxon>Pseudomonadota</taxon>
        <taxon>Gammaproteobacteria</taxon>
        <taxon>Pseudomonadales</taxon>
        <taxon>Pseudomonadaceae</taxon>
        <taxon>Ectopseudomonas</taxon>
    </lineage>
</organism>
<reference evidence="1 2" key="1">
    <citation type="submission" date="2018-06" db="EMBL/GenBank/DDBJ databases">
        <authorList>
            <consortium name="Pathogen Informatics"/>
            <person name="Doyle S."/>
        </authorList>
    </citation>
    <scope>NUCLEOTIDE SEQUENCE [LARGE SCALE GENOMIC DNA]</scope>
    <source>
        <strain evidence="1 2">NCTC10899</strain>
    </source>
</reference>
<evidence type="ECO:0000313" key="2">
    <source>
        <dbReference type="Proteomes" id="UP000254260"/>
    </source>
</evidence>
<protein>
    <submittedName>
        <fullName evidence="1">Uncharacterized protein</fullName>
    </submittedName>
</protein>
<evidence type="ECO:0000313" key="1">
    <source>
        <dbReference type="EMBL" id="SUE95764.1"/>
    </source>
</evidence>
<dbReference type="RefSeq" id="WP_115292624.1">
    <property type="nucleotide sequence ID" value="NZ_UGUU01000002.1"/>
</dbReference>
<dbReference type="Proteomes" id="UP000254260">
    <property type="component" value="Unassembled WGS sequence"/>
</dbReference>
<sequence>MNNRLVVTGYNPQLEEFTVLLVKEGAEQIVPALNFVLASDRAAKQEHQGAFDQALGKLYDQHYMTDPEQWVGLSAEF</sequence>
<name>A0A379PPI7_ECTME</name>
<dbReference type="EMBL" id="UGUU01000002">
    <property type="protein sequence ID" value="SUE95764.1"/>
    <property type="molecule type" value="Genomic_DNA"/>
</dbReference>